<dbReference type="AlphaFoldDB" id="A0A0M9DG66"/>
<evidence type="ECO:0000313" key="1">
    <source>
        <dbReference type="EMBL" id="KOY80828.1"/>
    </source>
</evidence>
<dbReference type="OrthoDB" id="9797501at2"/>
<keyword evidence="2" id="KW-1185">Reference proteome</keyword>
<evidence type="ECO:0000313" key="2">
    <source>
        <dbReference type="Proteomes" id="UP000037977"/>
    </source>
</evidence>
<dbReference type="EMBL" id="LGCI01000010">
    <property type="protein sequence ID" value="KOY80828.1"/>
    <property type="molecule type" value="Genomic_DNA"/>
</dbReference>
<dbReference type="PATRIC" id="fig|33935.3.peg.2113"/>
<comment type="caution">
    <text evidence="1">The sequence shown here is derived from an EMBL/GenBank/DDBJ whole genome shotgun (WGS) entry which is preliminary data.</text>
</comment>
<proteinExistence type="predicted"/>
<protein>
    <submittedName>
        <fullName evidence="1">Uncharacterized protein</fullName>
    </submittedName>
</protein>
<accession>A0A0M9DG66</accession>
<dbReference type="Proteomes" id="UP000037977">
    <property type="component" value="Unassembled WGS sequence"/>
</dbReference>
<organism evidence="1 2">
    <name type="scientific">Lysinibacillus macroides</name>
    <dbReference type="NCBI Taxonomy" id="33935"/>
    <lineage>
        <taxon>Bacteria</taxon>
        <taxon>Bacillati</taxon>
        <taxon>Bacillota</taxon>
        <taxon>Bacilli</taxon>
        <taxon>Bacillales</taxon>
        <taxon>Bacillaceae</taxon>
        <taxon>Lysinibacillus</taxon>
    </lineage>
</organism>
<gene>
    <name evidence="1" type="ORF">ADM90_16750</name>
</gene>
<sequence length="60" mass="6975">MLKITFKDTDSGTNFEKTALESLLNYVEDGKLDVVLGIEQDHLSRRDALSRHFFKFVTRK</sequence>
<dbReference type="GO" id="GO:0003677">
    <property type="term" value="F:DNA binding"/>
    <property type="evidence" value="ECO:0007669"/>
    <property type="project" value="InterPro"/>
</dbReference>
<dbReference type="GO" id="GO:0000150">
    <property type="term" value="F:DNA strand exchange activity"/>
    <property type="evidence" value="ECO:0007669"/>
    <property type="project" value="InterPro"/>
</dbReference>
<dbReference type="InterPro" id="IPR036162">
    <property type="entry name" value="Resolvase-like_N_sf"/>
</dbReference>
<name>A0A0M9DG66_9BACI</name>
<dbReference type="SUPFAM" id="SSF53041">
    <property type="entry name" value="Resolvase-like"/>
    <property type="match status" value="1"/>
</dbReference>
<dbReference type="Gene3D" id="3.40.50.1390">
    <property type="entry name" value="Resolvase, N-terminal catalytic domain"/>
    <property type="match status" value="1"/>
</dbReference>
<reference evidence="1 2" key="1">
    <citation type="submission" date="2015-07" db="EMBL/GenBank/DDBJ databases">
        <title>Genome sequencing project for genomic taxonomy and phylogenomics of Bacillus-like bacteria.</title>
        <authorList>
            <person name="Liu B."/>
            <person name="Wang J."/>
            <person name="Zhu Y."/>
            <person name="Liu G."/>
            <person name="Chen Q."/>
            <person name="Chen Z."/>
            <person name="Che J."/>
            <person name="Ge C."/>
            <person name="Shi H."/>
            <person name="Pan Z."/>
            <person name="Liu X."/>
        </authorList>
    </citation>
    <scope>NUCLEOTIDE SEQUENCE [LARGE SCALE GENOMIC DNA]</scope>
    <source>
        <strain evidence="1 2">DSM 54</strain>
    </source>
</reference>